<dbReference type="InterPro" id="IPR036116">
    <property type="entry name" value="FN3_sf"/>
</dbReference>
<evidence type="ECO:0000313" key="2">
    <source>
        <dbReference type="EMBL" id="WNM20846.1"/>
    </source>
</evidence>
<dbReference type="PROSITE" id="PS51257">
    <property type="entry name" value="PROKAR_LIPOPROTEIN"/>
    <property type="match status" value="1"/>
</dbReference>
<name>A0AA96EYN5_9FLAO</name>
<dbReference type="Gene3D" id="2.60.40.10">
    <property type="entry name" value="Immunoglobulins"/>
    <property type="match status" value="3"/>
</dbReference>
<sequence length="318" mass="35635">MKTLINFLLFLSIFSMVSCDDILEEDISNDTVQIISPQNNQEIVSNVVNFQWSELDGADQYRVQVYSVGASLIVDSLVTQRNLSYPLEQGAYQWRVRGENSAYQSNYTFNYNFSVIETDDLTNQQVILLNPSDNLYTNSSSIILNWQNVNVADTYTFELINVTNGESIVSQQTDLTATSLTLPNTLLTSDAEYRWKVKAVNSTSQSAFSSRKFLVDRTIPNVPINQNPTNNSTQVVNQPITFTWTIPADVGTIQSTISYTIEFSNDITFASILQTATTNSLSFQQTFTTAGEYYWRVKAKDTAGNTGATSSPFKFTIN</sequence>
<dbReference type="EMBL" id="CP134878">
    <property type="protein sequence ID" value="WNM19457.1"/>
    <property type="molecule type" value="Genomic_DNA"/>
</dbReference>
<reference evidence="1 3" key="1">
    <citation type="submission" date="2023-09" db="EMBL/GenBank/DDBJ databases">
        <title>Flavobacterium sp. a novel bacteria isolate from Pepper rhizosphere.</title>
        <authorList>
            <person name="Peng Y."/>
            <person name="Lee J."/>
        </authorList>
    </citation>
    <scope>NUCLEOTIDE SEQUENCE</scope>
    <source>
        <strain evidence="1">PMR2A8</strain>
        <strain evidence="2 3">PMTSA4</strain>
    </source>
</reference>
<dbReference type="Proteomes" id="UP001304515">
    <property type="component" value="Chromosome"/>
</dbReference>
<dbReference type="InterPro" id="IPR013783">
    <property type="entry name" value="Ig-like_fold"/>
</dbReference>
<dbReference type="KEGG" id="fcj:RN605_09130"/>
<accession>A0AA96F3Q0</accession>
<evidence type="ECO:0000313" key="1">
    <source>
        <dbReference type="EMBL" id="WNM19457.1"/>
    </source>
</evidence>
<dbReference type="EMBL" id="CP134890">
    <property type="protein sequence ID" value="WNM20846.1"/>
    <property type="molecule type" value="Genomic_DNA"/>
</dbReference>
<evidence type="ECO:0000313" key="3">
    <source>
        <dbReference type="Proteomes" id="UP001304515"/>
    </source>
</evidence>
<accession>A0AA96EYN5</accession>
<dbReference type="RefSeq" id="WP_313324349.1">
    <property type="nucleotide sequence ID" value="NZ_CP134878.1"/>
</dbReference>
<evidence type="ECO:0008006" key="4">
    <source>
        <dbReference type="Google" id="ProtNLM"/>
    </source>
</evidence>
<organism evidence="1">
    <name type="scientific">Flavobacterium capsici</name>
    <dbReference type="NCBI Taxonomy" id="3075618"/>
    <lineage>
        <taxon>Bacteria</taxon>
        <taxon>Pseudomonadati</taxon>
        <taxon>Bacteroidota</taxon>
        <taxon>Flavobacteriia</taxon>
        <taxon>Flavobacteriales</taxon>
        <taxon>Flavobacteriaceae</taxon>
        <taxon>Flavobacterium</taxon>
    </lineage>
</organism>
<gene>
    <name evidence="2" type="ORF">RN605_09130</name>
    <name evidence="1" type="ORF">RN608_01960</name>
</gene>
<keyword evidence="3" id="KW-1185">Reference proteome</keyword>
<proteinExistence type="predicted"/>
<protein>
    <recommendedName>
        <fullName evidence="4">Fibronectin type-III domain-containing protein</fullName>
    </recommendedName>
</protein>
<dbReference type="SUPFAM" id="SSF49265">
    <property type="entry name" value="Fibronectin type III"/>
    <property type="match status" value="1"/>
</dbReference>
<dbReference type="AlphaFoldDB" id="A0AA96EYN5"/>